<keyword evidence="3 7" id="KW-0507">mRNA processing</keyword>
<dbReference type="Proteomes" id="UP000005627">
    <property type="component" value="Chromosome 2"/>
</dbReference>
<evidence type="ECO:0000256" key="3">
    <source>
        <dbReference type="ARBA" id="ARBA00022664"/>
    </source>
</evidence>
<dbReference type="KEGG" id="tdl:TDEL_0B07650"/>
<feature type="zinc finger region" description="C3H1-type" evidence="8">
    <location>
        <begin position="33"/>
        <end position="62"/>
    </location>
</feature>
<dbReference type="GO" id="GO:0008270">
    <property type="term" value="F:zinc ion binding"/>
    <property type="evidence" value="ECO:0007669"/>
    <property type="project" value="UniProtKB-KW"/>
</dbReference>
<organism evidence="11 12">
    <name type="scientific">Torulaspora delbrueckii</name>
    <name type="common">Yeast</name>
    <name type="synonym">Candida colliculosa</name>
    <dbReference type="NCBI Taxonomy" id="4950"/>
    <lineage>
        <taxon>Eukaryota</taxon>
        <taxon>Fungi</taxon>
        <taxon>Dikarya</taxon>
        <taxon>Ascomycota</taxon>
        <taxon>Saccharomycotina</taxon>
        <taxon>Saccharomycetes</taxon>
        <taxon>Saccharomycetales</taxon>
        <taxon>Saccharomycetaceae</taxon>
        <taxon>Torulaspora</taxon>
    </lineage>
</organism>
<comment type="function">
    <text evidence="7">Regulatory subunit of the poly(A)-nuclease (PAN) deadenylation complex, one of two cytoplasmic mRNA deadenylases involved in mRNA turnover. PAN specifically shortens poly(A) tails of RNA and the activity is stimulated by poly(A)-binding protein PAB1. PAN deadenylation is followed by rapid degradation of the shortened mRNA tails by the CCR4-NOT complex. Deadenylated mRNAs are then degraded by two alternative mechanisms, namely exosome-mediated 3'-5' exonucleolytic degradation, or deadenlyation-dependent mRNA decaping and subsequent 5'-3' exonucleolytic degradation by XRN1. May also be involved in post-transcriptional maturation of mRNA poly(A) tails. PAN3 acts as a positive regulator for PAN activity, recruiting the catalytic subunit PAN2 to mRNA via its interaction with RNA and with PAB1.</text>
</comment>
<comment type="similarity">
    <text evidence="7">Belongs to the protein kinase superfamily. PAN3 family.</text>
</comment>
<dbReference type="Pfam" id="PF18101">
    <property type="entry name" value="Pan3_CK"/>
    <property type="match status" value="1"/>
</dbReference>
<proteinExistence type="inferred from homology"/>
<dbReference type="AlphaFoldDB" id="G8ZQK0"/>
<dbReference type="GO" id="GO:0006301">
    <property type="term" value="P:DNA damage tolerance"/>
    <property type="evidence" value="ECO:0007669"/>
    <property type="project" value="EnsemblFungi"/>
</dbReference>
<evidence type="ECO:0000256" key="1">
    <source>
        <dbReference type="ARBA" id="ARBA00004496"/>
    </source>
</evidence>
<dbReference type="eggNOG" id="KOG3741">
    <property type="taxonomic scope" value="Eukaryota"/>
</dbReference>
<keyword evidence="8" id="KW-0862">Zinc</keyword>
<dbReference type="GeneID" id="11500191"/>
<dbReference type="InterPro" id="IPR030844">
    <property type="entry name" value="PAN3"/>
</dbReference>
<dbReference type="InterPro" id="IPR041332">
    <property type="entry name" value="Pan3_CK"/>
</dbReference>
<dbReference type="STRING" id="1076872.G8ZQK0"/>
<feature type="compositionally biased region" description="Polar residues" evidence="9">
    <location>
        <begin position="64"/>
        <end position="85"/>
    </location>
</feature>
<evidence type="ECO:0000256" key="7">
    <source>
        <dbReference type="HAMAP-Rule" id="MF_03181"/>
    </source>
</evidence>
<comment type="caution">
    <text evidence="7">Lacks conserved residue(s) required for the propagation of feature annotation.</text>
</comment>
<accession>G8ZQK0</accession>
<keyword evidence="5 7" id="KW-0067">ATP-binding</keyword>
<evidence type="ECO:0000256" key="6">
    <source>
        <dbReference type="ARBA" id="ARBA00023054"/>
    </source>
</evidence>
<dbReference type="GO" id="GO:0006397">
    <property type="term" value="P:mRNA processing"/>
    <property type="evidence" value="ECO:0007669"/>
    <property type="project" value="UniProtKB-KW"/>
</dbReference>
<evidence type="ECO:0000256" key="9">
    <source>
        <dbReference type="SAM" id="MobiDB-lite"/>
    </source>
</evidence>
<keyword evidence="2 7" id="KW-0963">Cytoplasm</keyword>
<protein>
    <recommendedName>
        <fullName evidence="7">PAN2-PAN3 deadenylation complex subunit PAN3</fullName>
    </recommendedName>
    <alternativeName>
        <fullName evidence="7">PAB1P-dependent poly(A)-specific ribonuclease</fullName>
    </alternativeName>
    <alternativeName>
        <fullName evidence="7">Poly(A)-nuclease deadenylation complex subunit 3</fullName>
        <shortName evidence="7">PAN deadenylation complex subunit 3</shortName>
    </alternativeName>
</protein>
<evidence type="ECO:0000256" key="5">
    <source>
        <dbReference type="ARBA" id="ARBA00022840"/>
    </source>
</evidence>
<dbReference type="PANTHER" id="PTHR12272:SF11">
    <property type="entry name" value="PAN2-PAN3 DEADENYLATION COMPLEX SUBUNIT PAN3"/>
    <property type="match status" value="1"/>
</dbReference>
<feature type="domain" description="C3H1-type" evidence="10">
    <location>
        <begin position="33"/>
        <end position="62"/>
    </location>
</feature>
<gene>
    <name evidence="11" type="primary">TDEL0B07650</name>
    <name evidence="7" type="synonym">PAN3</name>
    <name evidence="11" type="ORF">TDEL_0B07650</name>
</gene>
<feature type="region of interest" description="Disordered" evidence="9">
    <location>
        <begin position="59"/>
        <end position="99"/>
    </location>
</feature>
<dbReference type="InterPro" id="IPR000571">
    <property type="entry name" value="Znf_CCCH"/>
</dbReference>
<keyword evidence="6 7" id="KW-0175">Coiled coil</keyword>
<dbReference type="FunCoup" id="G8ZQK0">
    <property type="interactions" value="690"/>
</dbReference>
<dbReference type="HAMAP" id="MF_03181">
    <property type="entry name" value="PAN3"/>
    <property type="match status" value="1"/>
</dbReference>
<dbReference type="SUPFAM" id="SSF56112">
    <property type="entry name" value="Protein kinase-like (PK-like)"/>
    <property type="match status" value="1"/>
</dbReference>
<comment type="domain">
    <text evidence="7">Contains a pseudokinase domain. The protein kinase domain is predicted to be catalytically inactive because some of the residues important for catalytic activity are substituted and it lacks the equivalent of the binding site for a peptide substrate. However, it has retained an ATP-binding site and ATP-binding is required for mRNA degradation, stimulating the activity of the PAN2 nuclease in vitro. The nucleotide-binding site is juxtaposed to the RNase active site of PAN2 in the complex and may actually bind nucleosides of a poly(A) RNA rather than ATP, feeding the poly(A)-tail to the active site of the deadenylase and thus increasing the efficiency with which this distributive enzyme degrades oligo(A) RNAs.</text>
</comment>
<comment type="subunit">
    <text evidence="7">Homodimer. Forms a heterotrimer with a catalytic subunit PAN2 to form the poly(A)-nuclease (PAN) deadenylation complex. Interacts (via PAM-2 motif) with poly(A)-binding protein PAB1 (via PABC domain), conferring substrate specificity of the enzyme complex.</text>
</comment>
<evidence type="ECO:0000313" key="12">
    <source>
        <dbReference type="Proteomes" id="UP000005627"/>
    </source>
</evidence>
<dbReference type="InterPro" id="IPR011009">
    <property type="entry name" value="Kinase-like_dom_sf"/>
</dbReference>
<dbReference type="GO" id="GO:0005524">
    <property type="term" value="F:ATP binding"/>
    <property type="evidence" value="ECO:0007669"/>
    <property type="project" value="UniProtKB-UniRule"/>
</dbReference>
<dbReference type="Gene3D" id="1.10.510.10">
    <property type="entry name" value="Transferase(Phosphotransferase) domain 1"/>
    <property type="match status" value="1"/>
</dbReference>
<evidence type="ECO:0000256" key="8">
    <source>
        <dbReference type="PROSITE-ProRule" id="PRU00723"/>
    </source>
</evidence>
<evidence type="ECO:0000313" key="11">
    <source>
        <dbReference type="EMBL" id="CCE90894.1"/>
    </source>
</evidence>
<evidence type="ECO:0000259" key="10">
    <source>
        <dbReference type="PROSITE" id="PS50103"/>
    </source>
</evidence>
<keyword evidence="8" id="KW-0863">Zinc-finger</keyword>
<keyword evidence="4 7" id="KW-0547">Nucleotide-binding</keyword>
<feature type="binding site" evidence="7">
    <location>
        <begin position="387"/>
        <end position="394"/>
    </location>
    <ligand>
        <name>ATP</name>
        <dbReference type="ChEBI" id="CHEBI:30616"/>
    </ligand>
</feature>
<keyword evidence="12" id="KW-1185">Reference proteome</keyword>
<comment type="domain">
    <text evidence="7">The pseudokinase domain, the coiled-coil (CC), and C-terminal knob domain (CK) form a structural unit (PKC) that forms an extensive high-affinity interaction surface for PAN2.</text>
</comment>
<comment type="domain">
    <text evidence="7">The N-terminal zinc finger binds to poly(A) RNA.</text>
</comment>
<evidence type="ECO:0000256" key="2">
    <source>
        <dbReference type="ARBA" id="ARBA00022490"/>
    </source>
</evidence>
<dbReference type="GO" id="GO:0006281">
    <property type="term" value="P:DNA repair"/>
    <property type="evidence" value="ECO:0007669"/>
    <property type="project" value="EnsemblFungi"/>
</dbReference>
<dbReference type="GO" id="GO:0000932">
    <property type="term" value="C:P-body"/>
    <property type="evidence" value="ECO:0007669"/>
    <property type="project" value="TreeGrafter"/>
</dbReference>
<dbReference type="Gene3D" id="1.20.5.5160">
    <property type="match status" value="1"/>
</dbReference>
<evidence type="ECO:0000256" key="4">
    <source>
        <dbReference type="ARBA" id="ARBA00022741"/>
    </source>
</evidence>
<dbReference type="OrthoDB" id="204958at2759"/>
<dbReference type="GO" id="GO:0000289">
    <property type="term" value="P:nuclear-transcribed mRNA poly(A) tail shortening"/>
    <property type="evidence" value="ECO:0007669"/>
    <property type="project" value="UniProtKB-UniRule"/>
</dbReference>
<dbReference type="Pfam" id="PF25586">
    <property type="entry name" value="zf-CCCH_PAN3"/>
    <property type="match status" value="1"/>
</dbReference>
<sequence>MFTKIAQKRQVAVAHTSGFEYISIVMDKTNMDWAKDIPCRNVIIYGYCRKEQEGCPFKHENHETAGQTTTTTMKVPSSSEGPTLISSHPGPSPSTPTPKFNAKISASFTPMSAKGANVATLSLESEPSGRASPDFHIPGLSSTPQLPSLSSGGSFGAPAFNPYAAESFTPASSAGVRLNHLTMHDDSNGTLGASHDAEGTLSMAATGLTIGEPPVSGTSHVALKYPTIYPPPHSLLQYHLYAPDPPPHLRVSLKPNERTPESLFIPNDLREELVKRNLASLQVFPLGGATPTIVQDYFGLVPLDFNKSTGTKDSFMGHKNSLYKVFSNLDGKLYLLRRIHDVKGMDQIQLSSTYQAWSKISSANVVKLTDLFLTTKFGDSSLCAVYDYYPLAKSLYDTHFASFPLTPITQEYLWTYLVQITNGMKTIHANGLAVGSLDWDKVIVTGAPGRIKISGCGALNALRYNEHHDLHAEQQEDYKKLGNLLRDLASKIGPNKDPSIDDLVVEESFKSVLKYLLDEENSNKDIRTLTMLFYEKLYSCVDSSLSYTEYTEGVLSRELENGRLFRLMCKLNCIYGRMESRIDVDWSESGGKFPIVLFYDFVFHQVDASGKNILDLTHVLRCLNKLDAGVSEKIVLATPDEMNCIIISYKELKDLIDYTFRSLAQ</sequence>
<dbReference type="PANTHER" id="PTHR12272">
    <property type="entry name" value="DEADENYLATION COMPLEX SUBUNIT PAN3"/>
    <property type="match status" value="1"/>
</dbReference>
<dbReference type="Gene3D" id="6.10.250.3160">
    <property type="match status" value="1"/>
</dbReference>
<dbReference type="GO" id="GO:0031251">
    <property type="term" value="C:PAN complex"/>
    <property type="evidence" value="ECO:0007669"/>
    <property type="project" value="UniProtKB-UniRule"/>
</dbReference>
<dbReference type="GO" id="GO:0008143">
    <property type="term" value="F:poly(A) binding"/>
    <property type="evidence" value="ECO:0007669"/>
    <property type="project" value="EnsemblFungi"/>
</dbReference>
<dbReference type="PROSITE" id="PS50103">
    <property type="entry name" value="ZF_C3H1"/>
    <property type="match status" value="1"/>
</dbReference>
<feature type="binding site" evidence="7">
    <location>
        <position position="337"/>
    </location>
    <ligand>
        <name>ATP</name>
        <dbReference type="ChEBI" id="CHEBI:30616"/>
    </ligand>
</feature>
<dbReference type="Gene3D" id="1.10.287.3700">
    <property type="match status" value="1"/>
</dbReference>
<keyword evidence="8" id="KW-0479">Metal-binding</keyword>
<dbReference type="HOGENOM" id="CLU_016423_2_1_1"/>
<dbReference type="InParanoid" id="G8ZQK0"/>
<dbReference type="RefSeq" id="XP_003680105.1">
    <property type="nucleotide sequence ID" value="XM_003680057.1"/>
</dbReference>
<name>G8ZQK0_TORDE</name>
<dbReference type="EMBL" id="HE616743">
    <property type="protein sequence ID" value="CCE90894.1"/>
    <property type="molecule type" value="Genomic_DNA"/>
</dbReference>
<feature type="region of interest" description="Knob domain" evidence="7">
    <location>
        <begin position="574"/>
        <end position="665"/>
    </location>
</feature>
<reference evidence="11 12" key="1">
    <citation type="journal article" date="2011" name="Proc. Natl. Acad. Sci. U.S.A.">
        <title>Evolutionary erosion of yeast sex chromosomes by mating-type switching accidents.</title>
        <authorList>
            <person name="Gordon J.L."/>
            <person name="Armisen D."/>
            <person name="Proux-Wera E."/>
            <person name="Oheigeartaigh S.S."/>
            <person name="Byrne K.P."/>
            <person name="Wolfe K.H."/>
        </authorList>
    </citation>
    <scope>NUCLEOTIDE SEQUENCE [LARGE SCALE GENOMIC DNA]</scope>
    <source>
        <strain evidence="12">ATCC 10662 / CBS 1146 / NBRC 0425 / NCYC 2629 / NRRL Y-866</strain>
    </source>
</reference>
<feature type="binding site" evidence="7">
    <location>
        <begin position="440"/>
        <end position="441"/>
    </location>
    <ligand>
        <name>ATP</name>
        <dbReference type="ChEBI" id="CHEBI:30616"/>
    </ligand>
</feature>
<comment type="subcellular location">
    <subcellularLocation>
        <location evidence="1 7">Cytoplasm</location>
    </subcellularLocation>
</comment>
<feature type="coiled-coil region" evidence="7">
    <location>
        <begin position="535"/>
        <end position="573"/>
    </location>
</feature>